<protein>
    <submittedName>
        <fullName evidence="1">Uncharacterized protein</fullName>
    </submittedName>
</protein>
<keyword evidence="2" id="KW-1185">Reference proteome</keyword>
<dbReference type="InParanoid" id="A0A0V0QA00"/>
<comment type="caution">
    <text evidence="1">The sequence shown here is derived from an EMBL/GenBank/DDBJ whole genome shotgun (WGS) entry which is preliminary data.</text>
</comment>
<evidence type="ECO:0000313" key="1">
    <source>
        <dbReference type="EMBL" id="KRW98903.1"/>
    </source>
</evidence>
<accession>A0A0V0QA00</accession>
<evidence type="ECO:0000313" key="2">
    <source>
        <dbReference type="Proteomes" id="UP000054937"/>
    </source>
</evidence>
<dbReference type="EMBL" id="LDAU01000225">
    <property type="protein sequence ID" value="KRW98903.1"/>
    <property type="molecule type" value="Genomic_DNA"/>
</dbReference>
<dbReference type="Proteomes" id="UP000054937">
    <property type="component" value="Unassembled WGS sequence"/>
</dbReference>
<reference evidence="1 2" key="1">
    <citation type="journal article" date="2015" name="Sci. Rep.">
        <title>Genome of the facultative scuticociliatosis pathogen Pseudocohnilembus persalinus provides insight into its virulence through horizontal gene transfer.</title>
        <authorList>
            <person name="Xiong J."/>
            <person name="Wang G."/>
            <person name="Cheng J."/>
            <person name="Tian M."/>
            <person name="Pan X."/>
            <person name="Warren A."/>
            <person name="Jiang C."/>
            <person name="Yuan D."/>
            <person name="Miao W."/>
        </authorList>
    </citation>
    <scope>NUCLEOTIDE SEQUENCE [LARGE SCALE GENOMIC DNA]</scope>
    <source>
        <strain evidence="1">36N120E</strain>
    </source>
</reference>
<organism evidence="1 2">
    <name type="scientific">Pseudocohnilembus persalinus</name>
    <name type="common">Ciliate</name>
    <dbReference type="NCBI Taxonomy" id="266149"/>
    <lineage>
        <taxon>Eukaryota</taxon>
        <taxon>Sar</taxon>
        <taxon>Alveolata</taxon>
        <taxon>Ciliophora</taxon>
        <taxon>Intramacronucleata</taxon>
        <taxon>Oligohymenophorea</taxon>
        <taxon>Scuticociliatia</taxon>
        <taxon>Philasterida</taxon>
        <taxon>Pseudocohnilembidae</taxon>
        <taxon>Pseudocohnilembus</taxon>
    </lineage>
</organism>
<proteinExistence type="predicted"/>
<gene>
    <name evidence="1" type="ORF">PPERSA_09428</name>
</gene>
<sequence length="352" mass="41481">MSDQTIKFIYFFQVGQIDLQNFYGFKADFIEDFFSPRKLHIQNEIFIDNKRFISSAVVIRKIEENYFLQDHNEVKKQNGKKDAESDQVLAFTIVLMIENNFDNLQFQEQFYKHQLSFFARCLELEERKNNLLGKQLTKIFKQNMEFSQYVKDLSTNEQIKEIIQNQINNNVEDAQLFKNLQEWIIKQNFETLGMANNFSLEEIEVYVNHILQWKQGVVMNILTQYSVLILKPRMKKSSLQKVIEGLMKQQEDNIDIYGSITNFLVPKIVKEHSKELGISGDSIGQIDEKQKKAMTILSGLDGNIVEILNRYANKQVHLNEIAFNEKVKIQDLQKVIFHSEAQNVFQVYYLED</sequence>
<name>A0A0V0QA00_PSEPJ</name>
<dbReference type="AlphaFoldDB" id="A0A0V0QA00"/>